<protein>
    <submittedName>
        <fullName evidence="1">Uncharacterized protein</fullName>
    </submittedName>
</protein>
<organism evidence="1 2">
    <name type="scientific">Rhynchophorus ferrugineus</name>
    <name type="common">Red palm weevil</name>
    <name type="synonym">Curculio ferrugineus</name>
    <dbReference type="NCBI Taxonomy" id="354439"/>
    <lineage>
        <taxon>Eukaryota</taxon>
        <taxon>Metazoa</taxon>
        <taxon>Ecdysozoa</taxon>
        <taxon>Arthropoda</taxon>
        <taxon>Hexapoda</taxon>
        <taxon>Insecta</taxon>
        <taxon>Pterygota</taxon>
        <taxon>Neoptera</taxon>
        <taxon>Endopterygota</taxon>
        <taxon>Coleoptera</taxon>
        <taxon>Polyphaga</taxon>
        <taxon>Cucujiformia</taxon>
        <taxon>Curculionidae</taxon>
        <taxon>Dryophthorinae</taxon>
        <taxon>Rhynchophorus</taxon>
    </lineage>
</organism>
<gene>
    <name evidence="1" type="ORF">GWI33_010183</name>
</gene>
<dbReference type="AlphaFoldDB" id="A0A834MJ22"/>
<sequence length="117" mass="12614">MTNDGSLYYAEELRALSLFHSMSSGIGSKFYFCSRSDAIPINDAAFDLADFGNSLRASEPIGSDFFLFETVRIRSGPSVCAGRDKSESFPGLSDFFDGLATPDLNAVCSVESSTKIV</sequence>
<evidence type="ECO:0000313" key="1">
    <source>
        <dbReference type="EMBL" id="KAF7285688.1"/>
    </source>
</evidence>
<dbReference type="Proteomes" id="UP000625711">
    <property type="component" value="Unassembled WGS sequence"/>
</dbReference>
<accession>A0A834MJ22</accession>
<name>A0A834MJ22_RHYFE</name>
<dbReference type="EMBL" id="JAACXV010000047">
    <property type="protein sequence ID" value="KAF7285688.1"/>
    <property type="molecule type" value="Genomic_DNA"/>
</dbReference>
<proteinExistence type="predicted"/>
<evidence type="ECO:0000313" key="2">
    <source>
        <dbReference type="Proteomes" id="UP000625711"/>
    </source>
</evidence>
<comment type="caution">
    <text evidence="1">The sequence shown here is derived from an EMBL/GenBank/DDBJ whole genome shotgun (WGS) entry which is preliminary data.</text>
</comment>
<reference evidence="1" key="1">
    <citation type="submission" date="2020-08" db="EMBL/GenBank/DDBJ databases">
        <title>Genome sequencing and assembly of the red palm weevil Rhynchophorus ferrugineus.</title>
        <authorList>
            <person name="Dias G.B."/>
            <person name="Bergman C.M."/>
            <person name="Manee M."/>
        </authorList>
    </citation>
    <scope>NUCLEOTIDE SEQUENCE</scope>
    <source>
        <strain evidence="1">AA-2017</strain>
        <tissue evidence="1">Whole larva</tissue>
    </source>
</reference>
<keyword evidence="2" id="KW-1185">Reference proteome</keyword>